<dbReference type="InterPro" id="IPR051258">
    <property type="entry name" value="Diverse_Substrate_Transporter"/>
</dbReference>
<dbReference type="GO" id="GO:0005886">
    <property type="term" value="C:plasma membrane"/>
    <property type="evidence" value="ECO:0007669"/>
    <property type="project" value="UniProtKB-SubCell"/>
</dbReference>
<keyword evidence="3 6" id="KW-0812">Transmembrane</keyword>
<sequence>MTRKQALFSVHLVAVLFGTCGILGELIQAGADVITWGRAMFAVIALTIGGFWVAGRSTPQSMSFSGMFQHGRWLALLFSGAMLSIHWVTFFVSVKVGGIAVATLGFATFPAFITLIEWSVLRERVARAEWIRLICVTFGLVLVTPSIDLTDSVTEGLIWGVLSGASFGVLAVLNRRYLASIDAFQVAGLQNLIVFFLLSPWAIPHLGAVSVQSWFWILLLGVVCTGLAHLLFVSGLRHLHARTAGLVVALEPVYAIVFAWILFSQVPGLRTIAGGTIMILAIISASFAVRKQN</sequence>
<dbReference type="SUPFAM" id="SSF103481">
    <property type="entry name" value="Multidrug resistance efflux transporter EmrE"/>
    <property type="match status" value="2"/>
</dbReference>
<feature type="transmembrane region" description="Helical" evidence="6">
    <location>
        <begin position="213"/>
        <end position="232"/>
    </location>
</feature>
<comment type="subcellular location">
    <subcellularLocation>
        <location evidence="1">Cell membrane</location>
        <topology evidence="1">Multi-pass membrane protein</topology>
    </subcellularLocation>
</comment>
<organism evidence="8">
    <name type="scientific">Sheuella amnicola</name>
    <dbReference type="NCBI Taxonomy" id="2707330"/>
    <lineage>
        <taxon>Bacteria</taxon>
        <taxon>Pseudomonadati</taxon>
        <taxon>Pseudomonadota</taxon>
        <taxon>Betaproteobacteria</taxon>
        <taxon>Burkholderiales</taxon>
        <taxon>Alcaligenaceae</taxon>
        <taxon>Sheuella</taxon>
    </lineage>
</organism>
<feature type="transmembrane region" description="Helical" evidence="6">
    <location>
        <begin position="98"/>
        <end position="118"/>
    </location>
</feature>
<dbReference type="PANTHER" id="PTHR42920">
    <property type="entry name" value="OS03G0707200 PROTEIN-RELATED"/>
    <property type="match status" value="1"/>
</dbReference>
<protein>
    <submittedName>
        <fullName evidence="8">DMT family transporter</fullName>
    </submittedName>
</protein>
<feature type="transmembrane region" description="Helical" evidence="6">
    <location>
        <begin position="130"/>
        <end position="150"/>
    </location>
</feature>
<dbReference type="PANTHER" id="PTHR42920:SF5">
    <property type="entry name" value="EAMA DOMAIN-CONTAINING PROTEIN"/>
    <property type="match status" value="1"/>
</dbReference>
<feature type="transmembrane region" description="Helical" evidence="6">
    <location>
        <begin position="156"/>
        <end position="174"/>
    </location>
</feature>
<feature type="transmembrane region" description="Helical" evidence="6">
    <location>
        <begin position="269"/>
        <end position="289"/>
    </location>
</feature>
<keyword evidence="4 6" id="KW-1133">Transmembrane helix</keyword>
<feature type="transmembrane region" description="Helical" evidence="6">
    <location>
        <begin position="186"/>
        <end position="207"/>
    </location>
</feature>
<keyword evidence="5 6" id="KW-0472">Membrane</keyword>
<feature type="transmembrane region" description="Helical" evidence="6">
    <location>
        <begin position="34"/>
        <end position="53"/>
    </location>
</feature>
<dbReference type="RefSeq" id="WP_163654946.1">
    <property type="nucleotide sequence ID" value="NZ_JAAGRN010000006.1"/>
</dbReference>
<name>A0A6B2QYA5_9BURK</name>
<dbReference type="EMBL" id="JAAGRN010000006">
    <property type="protein sequence ID" value="NDY83596.1"/>
    <property type="molecule type" value="Genomic_DNA"/>
</dbReference>
<evidence type="ECO:0000256" key="5">
    <source>
        <dbReference type="ARBA" id="ARBA00023136"/>
    </source>
</evidence>
<dbReference type="InterPro" id="IPR000620">
    <property type="entry name" value="EamA_dom"/>
</dbReference>
<evidence type="ECO:0000259" key="7">
    <source>
        <dbReference type="Pfam" id="PF00892"/>
    </source>
</evidence>
<proteinExistence type="predicted"/>
<evidence type="ECO:0000256" key="2">
    <source>
        <dbReference type="ARBA" id="ARBA00022475"/>
    </source>
</evidence>
<gene>
    <name evidence="8" type="ORF">G3I67_10165</name>
</gene>
<dbReference type="InterPro" id="IPR037185">
    <property type="entry name" value="EmrE-like"/>
</dbReference>
<feature type="transmembrane region" description="Helical" evidence="6">
    <location>
        <begin position="244"/>
        <end position="263"/>
    </location>
</feature>
<evidence type="ECO:0000256" key="4">
    <source>
        <dbReference type="ARBA" id="ARBA00022989"/>
    </source>
</evidence>
<feature type="domain" description="EamA" evidence="7">
    <location>
        <begin position="7"/>
        <end position="143"/>
    </location>
</feature>
<dbReference type="AlphaFoldDB" id="A0A6B2QYA5"/>
<dbReference type="Pfam" id="PF00892">
    <property type="entry name" value="EamA"/>
    <property type="match status" value="2"/>
</dbReference>
<feature type="transmembrane region" description="Helical" evidence="6">
    <location>
        <begin position="73"/>
        <end position="92"/>
    </location>
</feature>
<keyword evidence="2" id="KW-1003">Cell membrane</keyword>
<evidence type="ECO:0000256" key="1">
    <source>
        <dbReference type="ARBA" id="ARBA00004651"/>
    </source>
</evidence>
<evidence type="ECO:0000313" key="8">
    <source>
        <dbReference type="EMBL" id="NDY83596.1"/>
    </source>
</evidence>
<comment type="caution">
    <text evidence="8">The sequence shown here is derived from an EMBL/GenBank/DDBJ whole genome shotgun (WGS) entry which is preliminary data.</text>
</comment>
<reference evidence="8" key="1">
    <citation type="submission" date="2020-02" db="EMBL/GenBank/DDBJ databases">
        <authorList>
            <person name="Chen W.-M."/>
        </authorList>
    </citation>
    <scope>NUCLEOTIDE SEQUENCE</scope>
    <source>
        <strain evidence="8">NBD-18</strain>
    </source>
</reference>
<evidence type="ECO:0000256" key="6">
    <source>
        <dbReference type="SAM" id="Phobius"/>
    </source>
</evidence>
<accession>A0A6B2QYA5</accession>
<feature type="domain" description="EamA" evidence="7">
    <location>
        <begin position="156"/>
        <end position="284"/>
    </location>
</feature>
<evidence type="ECO:0000256" key="3">
    <source>
        <dbReference type="ARBA" id="ARBA00022692"/>
    </source>
</evidence>